<dbReference type="CTD" id="20250880"/>
<name>V4APP9_LOTGI</name>
<feature type="domain" description="Cadherin" evidence="12">
    <location>
        <begin position="194"/>
        <end position="277"/>
    </location>
</feature>
<evidence type="ECO:0000256" key="3">
    <source>
        <dbReference type="ARBA" id="ARBA00022729"/>
    </source>
</evidence>
<dbReference type="InterPro" id="IPR015919">
    <property type="entry name" value="Cadherin-like_sf"/>
</dbReference>
<evidence type="ECO:0000256" key="2">
    <source>
        <dbReference type="ARBA" id="ARBA00022692"/>
    </source>
</evidence>
<feature type="transmembrane region" description="Helical" evidence="10">
    <location>
        <begin position="1238"/>
        <end position="1259"/>
    </location>
</feature>
<feature type="compositionally biased region" description="Pro residues" evidence="9">
    <location>
        <begin position="1331"/>
        <end position="1341"/>
    </location>
</feature>
<dbReference type="GO" id="GO:0008013">
    <property type="term" value="F:beta-catenin binding"/>
    <property type="evidence" value="ECO:0007669"/>
    <property type="project" value="TreeGrafter"/>
</dbReference>
<dbReference type="GO" id="GO:0045296">
    <property type="term" value="F:cadherin binding"/>
    <property type="evidence" value="ECO:0007669"/>
    <property type="project" value="TreeGrafter"/>
</dbReference>
<evidence type="ECO:0000256" key="11">
    <source>
        <dbReference type="SAM" id="SignalP"/>
    </source>
</evidence>
<dbReference type="GO" id="GO:0016339">
    <property type="term" value="P:calcium-dependent cell-cell adhesion via plasma membrane cell adhesion molecules"/>
    <property type="evidence" value="ECO:0007669"/>
    <property type="project" value="TreeGrafter"/>
</dbReference>
<keyword evidence="2 10" id="KW-0812">Transmembrane</keyword>
<sequence>MKSFILCVLLFDLTFSSTTVPANTQAATTDAGSVTSEGTTLAATTTTTTTVPTTEGTKSPEILNQPLDVNLLESTKVQTELLCIDCTDPDGLNTEVHIAAIRPDNTSSSFSSFAIWKEDGATGYCVHFIPGQGMLSYTETPILTLQLECTDGVDEPTSADLTVRLQPNYPPQFTQNVATVNVPSSQSKVKNDVIYSVTASDATPGDNLTFTMTSSPDTGYFTIDPISGEIKANQDLSTLCDVQSTELEVMVTDGFNEPQGPMKMTLNLDDINQPPSLTNMNREILVGEHALADKKDTLYTIEHDDEFILNNQLQYTLVTTPSEYSAYFAMKNDDGYCPGQPSWIKIKVTDENDPVTLNLGEPLGNVDEGLITFDPTPQIKDEDRLDNPVYSLVGKNTQFTIDPSTGVISSIGEYDRDSTTNKAVVNLMIRATDKGGNYSEAAVTLNVDEINDNAPEVTSKSYTADAMTCSPPADLGITLPSPTDDDRRGSINEDVEYIPQSSGPLMVTKAGQVFLTSTPNAGFYSVNVFAKDQGINPGPLISATSVTVNLLVTPCTTTPVPTTKKVVVQQAAASSNSNSNSQNSIQNVATSAPVSADTSFDWTNLWIALGSILGALLLGLLAYLLYKCCCSNGCSSGSRCRCCRRCCDTERVSTPMSQKNKVAPSTPMKEAYTEDEGELYDFWKEHYLEEDIIIEPNRLALPSPVIKMINKKKHVWYIWFILYLGIVPLKCVPNIDNQPLVFTLFEGTIRETEIACITCTPTTPGTPYDLKILSVTPSTPCGQRCFGLWNKANALAPPNYCLYYVHSQSSSLSYLTASTYRINTQCRDDTTTSTAIIEIRLNPNTPPYFTSIFGDGQIRVTKDMKSVCSVSSTELQVTVRDNANTIGGPKRIELNFADVAVAPSVSNIDTVITIVELQAVPVIIRTLAPSVTPVTYNLLAVPTTYTDHFSVQGTDGNDLFLTKALNFEDVAFINVTVEVQDGFCIGRNWIGINVFNQNDPPTLTVNQNAFVVDEGMISIDPGFIAVDEDQGQTMIFSFTAPNGQFSINPLSGVITSLGIIDLDVLNLNTKSYDLNVQVSDGQASVTTNIKVTVREANDNKPIILGPGSYSYNKMDCDGLQKLGTVQAFDSDIGTNGEFEFIGGTTGPLTVTRNGMIFMEANPAIGGHFVEVRAIDHGVNPLTSSAPATVTLIVLACPEPSTTPSLVSTDTTPVFTGETTPYLPIPTDELEFFTNPDNIPWLVLVGLLGLVLLIMVMFVIHRLCCAKQLPPFPRRPPSPPYYQRDPERRQHPREFERSENRNHPREKRQTRRKRDKNMAKRGNRPQGHNRYPPGPNGYPPGPNNQIPNRPPYPDDDARTMSPFKIETDPMNVNFKPSTERKSHEYFQEKNEDVVSRRHINVSPIN</sequence>
<dbReference type="GO" id="GO:0016477">
    <property type="term" value="P:cell migration"/>
    <property type="evidence" value="ECO:0007669"/>
    <property type="project" value="TreeGrafter"/>
</dbReference>
<dbReference type="RefSeq" id="XP_009050142.1">
    <property type="nucleotide sequence ID" value="XM_009051894.1"/>
</dbReference>
<dbReference type="GO" id="GO:0016342">
    <property type="term" value="C:catenin complex"/>
    <property type="evidence" value="ECO:0007669"/>
    <property type="project" value="TreeGrafter"/>
</dbReference>
<dbReference type="CDD" id="cd11304">
    <property type="entry name" value="Cadherin_repeat"/>
    <property type="match status" value="4"/>
</dbReference>
<dbReference type="GO" id="GO:0005912">
    <property type="term" value="C:adherens junction"/>
    <property type="evidence" value="ECO:0007669"/>
    <property type="project" value="TreeGrafter"/>
</dbReference>
<evidence type="ECO:0000256" key="1">
    <source>
        <dbReference type="ARBA" id="ARBA00004167"/>
    </source>
</evidence>
<dbReference type="GO" id="GO:0007156">
    <property type="term" value="P:homophilic cell adhesion via plasma membrane adhesion molecules"/>
    <property type="evidence" value="ECO:0007669"/>
    <property type="project" value="InterPro"/>
</dbReference>
<dbReference type="PRINTS" id="PR00205">
    <property type="entry name" value="CADHERIN"/>
</dbReference>
<dbReference type="GO" id="GO:0007043">
    <property type="term" value="P:cell-cell junction assembly"/>
    <property type="evidence" value="ECO:0007669"/>
    <property type="project" value="TreeGrafter"/>
</dbReference>
<feature type="region of interest" description="Disordered" evidence="9">
    <location>
        <begin position="1273"/>
        <end position="1404"/>
    </location>
</feature>
<dbReference type="PROSITE" id="PS50268">
    <property type="entry name" value="CADHERIN_2"/>
    <property type="match status" value="3"/>
</dbReference>
<dbReference type="EMBL" id="KB201091">
    <property type="protein sequence ID" value="ESO99182.1"/>
    <property type="molecule type" value="Genomic_DNA"/>
</dbReference>
<feature type="chain" id="PRO_5004717050" description="Cadherin domain-containing protein" evidence="11">
    <location>
        <begin position="19"/>
        <end position="1404"/>
    </location>
</feature>
<feature type="signal peptide" evidence="11">
    <location>
        <begin position="1"/>
        <end position="18"/>
    </location>
</feature>
<gene>
    <name evidence="13" type="ORF">LOTGIDRAFT_238827</name>
</gene>
<feature type="compositionally biased region" description="Basic residues" evidence="9">
    <location>
        <begin position="1303"/>
        <end position="1322"/>
    </location>
</feature>
<evidence type="ECO:0000256" key="10">
    <source>
        <dbReference type="SAM" id="Phobius"/>
    </source>
</evidence>
<keyword evidence="3 11" id="KW-0732">Signal</keyword>
<dbReference type="PANTHER" id="PTHR24027:SF422">
    <property type="entry name" value="CADHERIN DOMAIN-CONTAINING PROTEIN"/>
    <property type="match status" value="1"/>
</dbReference>
<feature type="transmembrane region" description="Helical" evidence="10">
    <location>
        <begin position="716"/>
        <end position="735"/>
    </location>
</feature>
<feature type="compositionally biased region" description="Basic and acidic residues" evidence="9">
    <location>
        <begin position="1283"/>
        <end position="1302"/>
    </location>
</feature>
<dbReference type="InterPro" id="IPR039808">
    <property type="entry name" value="Cadherin"/>
</dbReference>
<dbReference type="KEGG" id="lgi:LOTGIDRAFT_238827"/>
<dbReference type="GO" id="GO:0044331">
    <property type="term" value="P:cell-cell adhesion mediated by cadherin"/>
    <property type="evidence" value="ECO:0007669"/>
    <property type="project" value="TreeGrafter"/>
</dbReference>
<keyword evidence="4" id="KW-0677">Repeat</keyword>
<dbReference type="InterPro" id="IPR002126">
    <property type="entry name" value="Cadherin-like_dom"/>
</dbReference>
<dbReference type="HOGENOM" id="CLU_254129_0_0_1"/>
<keyword evidence="14" id="KW-1185">Reference proteome</keyword>
<reference evidence="13 14" key="1">
    <citation type="journal article" date="2013" name="Nature">
        <title>Insights into bilaterian evolution from three spiralian genomes.</title>
        <authorList>
            <person name="Simakov O."/>
            <person name="Marletaz F."/>
            <person name="Cho S.J."/>
            <person name="Edsinger-Gonzales E."/>
            <person name="Havlak P."/>
            <person name="Hellsten U."/>
            <person name="Kuo D.H."/>
            <person name="Larsson T."/>
            <person name="Lv J."/>
            <person name="Arendt D."/>
            <person name="Savage R."/>
            <person name="Osoegawa K."/>
            <person name="de Jong P."/>
            <person name="Grimwood J."/>
            <person name="Chapman J.A."/>
            <person name="Shapiro H."/>
            <person name="Aerts A."/>
            <person name="Otillar R.P."/>
            <person name="Terry A.Y."/>
            <person name="Boore J.L."/>
            <person name="Grigoriev I.V."/>
            <person name="Lindberg D.R."/>
            <person name="Seaver E.C."/>
            <person name="Weisblat D.A."/>
            <person name="Putnam N.H."/>
            <person name="Rokhsar D.S."/>
        </authorList>
    </citation>
    <scope>NUCLEOTIDE SEQUENCE [LARGE SCALE GENOMIC DNA]</scope>
</reference>
<feature type="domain" description="Cadherin" evidence="12">
    <location>
        <begin position="381"/>
        <end position="457"/>
    </location>
</feature>
<dbReference type="Proteomes" id="UP000030746">
    <property type="component" value="Unassembled WGS sequence"/>
</dbReference>
<feature type="compositionally biased region" description="Basic and acidic residues" evidence="9">
    <location>
        <begin position="1376"/>
        <end position="1394"/>
    </location>
</feature>
<evidence type="ECO:0000259" key="12">
    <source>
        <dbReference type="PROSITE" id="PS50268"/>
    </source>
</evidence>
<evidence type="ECO:0000256" key="7">
    <source>
        <dbReference type="ARBA" id="ARBA00023136"/>
    </source>
</evidence>
<keyword evidence="7 10" id="KW-0472">Membrane</keyword>
<evidence type="ECO:0000256" key="6">
    <source>
        <dbReference type="ARBA" id="ARBA00022989"/>
    </source>
</evidence>
<keyword evidence="5 8" id="KW-0106">Calcium</keyword>
<protein>
    <recommendedName>
        <fullName evidence="12">Cadherin domain-containing protein</fullName>
    </recommendedName>
</protein>
<dbReference type="GO" id="GO:0034332">
    <property type="term" value="P:adherens junction organization"/>
    <property type="evidence" value="ECO:0007669"/>
    <property type="project" value="TreeGrafter"/>
</dbReference>
<dbReference type="Gene3D" id="2.60.40.60">
    <property type="entry name" value="Cadherins"/>
    <property type="match status" value="4"/>
</dbReference>
<evidence type="ECO:0000256" key="8">
    <source>
        <dbReference type="PROSITE-ProRule" id="PRU00043"/>
    </source>
</evidence>
<keyword evidence="6 10" id="KW-1133">Transmembrane helix</keyword>
<feature type="transmembrane region" description="Helical" evidence="10">
    <location>
        <begin position="605"/>
        <end position="626"/>
    </location>
</feature>
<feature type="domain" description="Cadherin" evidence="12">
    <location>
        <begin position="1025"/>
        <end position="1103"/>
    </location>
</feature>
<organism evidence="13 14">
    <name type="scientific">Lottia gigantea</name>
    <name type="common">Giant owl limpet</name>
    <dbReference type="NCBI Taxonomy" id="225164"/>
    <lineage>
        <taxon>Eukaryota</taxon>
        <taxon>Metazoa</taxon>
        <taxon>Spiralia</taxon>
        <taxon>Lophotrochozoa</taxon>
        <taxon>Mollusca</taxon>
        <taxon>Gastropoda</taxon>
        <taxon>Patellogastropoda</taxon>
        <taxon>Lottioidea</taxon>
        <taxon>Lottiidae</taxon>
        <taxon>Lottia</taxon>
    </lineage>
</organism>
<evidence type="ECO:0000256" key="5">
    <source>
        <dbReference type="ARBA" id="ARBA00022837"/>
    </source>
</evidence>
<dbReference type="OrthoDB" id="6157089at2759"/>
<evidence type="ECO:0000313" key="13">
    <source>
        <dbReference type="EMBL" id="ESO99182.1"/>
    </source>
</evidence>
<dbReference type="GO" id="GO:0005509">
    <property type="term" value="F:calcium ion binding"/>
    <property type="evidence" value="ECO:0007669"/>
    <property type="project" value="UniProtKB-UniRule"/>
</dbReference>
<dbReference type="PANTHER" id="PTHR24027">
    <property type="entry name" value="CADHERIN-23"/>
    <property type="match status" value="1"/>
</dbReference>
<evidence type="ECO:0000313" key="14">
    <source>
        <dbReference type="Proteomes" id="UP000030746"/>
    </source>
</evidence>
<dbReference type="GeneID" id="20250880"/>
<dbReference type="SMART" id="SM00112">
    <property type="entry name" value="CA"/>
    <property type="match status" value="5"/>
</dbReference>
<evidence type="ECO:0000256" key="4">
    <source>
        <dbReference type="ARBA" id="ARBA00022737"/>
    </source>
</evidence>
<comment type="subcellular location">
    <subcellularLocation>
        <location evidence="1">Membrane</location>
        <topology evidence="1">Single-pass membrane protein</topology>
    </subcellularLocation>
</comment>
<dbReference type="SUPFAM" id="SSF49313">
    <property type="entry name" value="Cadherin-like"/>
    <property type="match status" value="5"/>
</dbReference>
<accession>V4APP9</accession>
<evidence type="ECO:0000256" key="9">
    <source>
        <dbReference type="SAM" id="MobiDB-lite"/>
    </source>
</evidence>
<dbReference type="GO" id="GO:0000902">
    <property type="term" value="P:cell morphogenesis"/>
    <property type="evidence" value="ECO:0007669"/>
    <property type="project" value="TreeGrafter"/>
</dbReference>
<proteinExistence type="predicted"/>